<name>A0ABU4C4C2_RHOGO</name>
<keyword evidence="9" id="KW-1185">Reference proteome</keyword>
<evidence type="ECO:0000256" key="4">
    <source>
        <dbReference type="ARBA" id="ARBA00023002"/>
    </source>
</evidence>
<dbReference type="SUPFAM" id="SSF51395">
    <property type="entry name" value="FMN-linked oxidoreductases"/>
    <property type="match status" value="1"/>
</dbReference>
<evidence type="ECO:0000256" key="5">
    <source>
        <dbReference type="ARBA" id="ARBA00024042"/>
    </source>
</evidence>
<feature type="transmembrane region" description="Helical" evidence="6">
    <location>
        <begin position="336"/>
        <end position="356"/>
    </location>
</feature>
<dbReference type="CDD" id="cd02809">
    <property type="entry name" value="alpha_hydroxyacid_oxid_FMN"/>
    <property type="match status" value="1"/>
</dbReference>
<dbReference type="PIRSF" id="PIRSF000138">
    <property type="entry name" value="Al-hdrx_acd_dh"/>
    <property type="match status" value="1"/>
</dbReference>
<comment type="similarity">
    <text evidence="5">Belongs to the FMN-dependent alpha-hydroxy acid dehydrogenase family.</text>
</comment>
<keyword evidence="4 8" id="KW-0560">Oxidoreductase</keyword>
<evidence type="ECO:0000256" key="2">
    <source>
        <dbReference type="ARBA" id="ARBA00022630"/>
    </source>
</evidence>
<dbReference type="Proteomes" id="UP001185927">
    <property type="component" value="Unassembled WGS sequence"/>
</dbReference>
<reference evidence="8 9" key="1">
    <citation type="submission" date="2023-10" db="EMBL/GenBank/DDBJ databases">
        <title>Development of a sustainable strategy for remediation of hydrocarbon-contaminated territories based on the waste exchange concept.</title>
        <authorList>
            <person name="Krivoruchko A."/>
        </authorList>
    </citation>
    <scope>NUCLEOTIDE SEQUENCE [LARGE SCALE GENOMIC DNA]</scope>
    <source>
        <strain evidence="8 9">IEGM 1203</strain>
    </source>
</reference>
<gene>
    <name evidence="8" type="ORF">R3Q16_32520</name>
</gene>
<accession>A0ABU4C4C2</accession>
<organism evidence="8 9">
    <name type="scientific">Rhodococcus globerulus</name>
    <dbReference type="NCBI Taxonomy" id="33008"/>
    <lineage>
        <taxon>Bacteria</taxon>
        <taxon>Bacillati</taxon>
        <taxon>Actinomycetota</taxon>
        <taxon>Actinomycetes</taxon>
        <taxon>Mycobacteriales</taxon>
        <taxon>Nocardiaceae</taxon>
        <taxon>Rhodococcus</taxon>
    </lineage>
</organism>
<keyword evidence="6" id="KW-0472">Membrane</keyword>
<sequence length="389" mass="41043">MTRARAHTGNTSSELELEYRHQFDTFTDVERLARKTLPNAMFERLNSGVGEGATFRANRQAYQEVEFRPRGASVSPERSTVTTVLGETVSAPVILAPVGALRLQHPAGAVAAIEAAGRFGTVCAVSPATGHPLAELTPSHGGALWAQVTTAMAGRDAAEQSIETVKSIGYKAIVVTVDSALRPKTPPIRLNARTIASFAPDLVRHPRWTVGFLRDGMRLSVANSAVGASVGTSARPLAWDDLTWMRDQWGGPIVVKGIMTAEDAHRAVDLGASAIVVSNHGGLTVDSAPATLRVLPEVLEAVDGRAEVLVDGGIRSGNDVVKALALGARSVLVGRAYVMALAVGGAAGVLHMLQLLQDDIQRALAFLGCSSIQELGPEHVRVPGDWARV</sequence>
<evidence type="ECO:0000256" key="1">
    <source>
        <dbReference type="ARBA" id="ARBA00001917"/>
    </source>
</evidence>
<protein>
    <submittedName>
        <fullName evidence="8">Alpha-hydroxy acid oxidase</fullName>
        <ecNumber evidence="8">1.-.-.-</ecNumber>
    </submittedName>
</protein>
<evidence type="ECO:0000313" key="9">
    <source>
        <dbReference type="Proteomes" id="UP001185927"/>
    </source>
</evidence>
<dbReference type="PANTHER" id="PTHR10578">
    <property type="entry name" value="S -2-HYDROXY-ACID OXIDASE-RELATED"/>
    <property type="match status" value="1"/>
</dbReference>
<dbReference type="PANTHER" id="PTHR10578:SF107">
    <property type="entry name" value="2-HYDROXYACID OXIDASE 1"/>
    <property type="match status" value="1"/>
</dbReference>
<dbReference type="InterPro" id="IPR000262">
    <property type="entry name" value="FMN-dep_DH"/>
</dbReference>
<evidence type="ECO:0000313" key="8">
    <source>
        <dbReference type="EMBL" id="MDV6271341.1"/>
    </source>
</evidence>
<keyword evidence="3" id="KW-0288">FMN</keyword>
<evidence type="ECO:0000256" key="6">
    <source>
        <dbReference type="SAM" id="Phobius"/>
    </source>
</evidence>
<dbReference type="GO" id="GO:0016491">
    <property type="term" value="F:oxidoreductase activity"/>
    <property type="evidence" value="ECO:0007669"/>
    <property type="project" value="UniProtKB-KW"/>
</dbReference>
<evidence type="ECO:0000256" key="3">
    <source>
        <dbReference type="ARBA" id="ARBA00022643"/>
    </source>
</evidence>
<evidence type="ECO:0000259" key="7">
    <source>
        <dbReference type="PROSITE" id="PS51349"/>
    </source>
</evidence>
<dbReference type="PROSITE" id="PS51349">
    <property type="entry name" value="FMN_HYDROXY_ACID_DH_2"/>
    <property type="match status" value="1"/>
</dbReference>
<comment type="caution">
    <text evidence="8">The sequence shown here is derived from an EMBL/GenBank/DDBJ whole genome shotgun (WGS) entry which is preliminary data.</text>
</comment>
<keyword evidence="6" id="KW-1133">Transmembrane helix</keyword>
<feature type="domain" description="FMN hydroxy acid dehydrogenase" evidence="7">
    <location>
        <begin position="18"/>
        <end position="385"/>
    </location>
</feature>
<dbReference type="InterPro" id="IPR037396">
    <property type="entry name" value="FMN_HAD"/>
</dbReference>
<keyword evidence="6" id="KW-0812">Transmembrane</keyword>
<dbReference type="Pfam" id="PF01070">
    <property type="entry name" value="FMN_dh"/>
    <property type="match status" value="1"/>
</dbReference>
<dbReference type="Gene3D" id="3.20.20.70">
    <property type="entry name" value="Aldolase class I"/>
    <property type="match status" value="1"/>
</dbReference>
<proteinExistence type="inferred from homology"/>
<keyword evidence="2" id="KW-0285">Flavoprotein</keyword>
<dbReference type="EC" id="1.-.-.-" evidence="8"/>
<dbReference type="InterPro" id="IPR013785">
    <property type="entry name" value="Aldolase_TIM"/>
</dbReference>
<dbReference type="EMBL" id="JAWLKB010000040">
    <property type="protein sequence ID" value="MDV6271341.1"/>
    <property type="molecule type" value="Genomic_DNA"/>
</dbReference>
<dbReference type="InterPro" id="IPR012133">
    <property type="entry name" value="Alpha-hydoxy_acid_DH_FMN"/>
</dbReference>
<comment type="cofactor">
    <cofactor evidence="1">
        <name>FMN</name>
        <dbReference type="ChEBI" id="CHEBI:58210"/>
    </cofactor>
</comment>
<dbReference type="RefSeq" id="WP_317545786.1">
    <property type="nucleotide sequence ID" value="NZ_JAWLKB010000040.1"/>
</dbReference>